<dbReference type="Gene3D" id="2.60.40.4070">
    <property type="match status" value="1"/>
</dbReference>
<reference evidence="6" key="2">
    <citation type="journal article" date="2021" name="Microbiome">
        <title>Successional dynamics and alternative stable states in a saline activated sludge microbial community over 9 years.</title>
        <authorList>
            <person name="Wang Y."/>
            <person name="Ye J."/>
            <person name="Ju F."/>
            <person name="Liu L."/>
            <person name="Boyd J.A."/>
            <person name="Deng Y."/>
            <person name="Parks D.H."/>
            <person name="Jiang X."/>
            <person name="Yin X."/>
            <person name="Woodcroft B.J."/>
            <person name="Tyson G.W."/>
            <person name="Hugenholtz P."/>
            <person name="Polz M.F."/>
            <person name="Zhang T."/>
        </authorList>
    </citation>
    <scope>NUCLEOTIDE SEQUENCE</scope>
    <source>
        <strain evidence="6">HKST-UBA02</strain>
    </source>
</reference>
<dbReference type="SUPFAM" id="SSF49464">
    <property type="entry name" value="Carboxypeptidase regulatory domain-like"/>
    <property type="match status" value="1"/>
</dbReference>
<dbReference type="InterPro" id="IPR038490">
    <property type="entry name" value="Gingipain_propep_sf"/>
</dbReference>
<accession>A0A956N941</accession>
<evidence type="ECO:0000259" key="4">
    <source>
        <dbReference type="Pfam" id="PF08126"/>
    </source>
</evidence>
<evidence type="ECO:0000256" key="1">
    <source>
        <dbReference type="ARBA" id="ARBA00022729"/>
    </source>
</evidence>
<keyword evidence="1 2" id="KW-0732">Signal</keyword>
<gene>
    <name evidence="6" type="ORF">KDA27_01365</name>
</gene>
<dbReference type="NCBIfam" id="TIGR04183">
    <property type="entry name" value="Por_Secre_tail"/>
    <property type="match status" value="1"/>
</dbReference>
<feature type="chain" id="PRO_5037705977" evidence="2">
    <location>
        <begin position="35"/>
        <end position="1402"/>
    </location>
</feature>
<dbReference type="Pfam" id="PF13860">
    <property type="entry name" value="FlgD_ig"/>
    <property type="match status" value="1"/>
</dbReference>
<dbReference type="InterPro" id="IPR029030">
    <property type="entry name" value="Caspase-like_dom_sf"/>
</dbReference>
<dbReference type="InterPro" id="IPR012600">
    <property type="entry name" value="Propeptide_C25"/>
</dbReference>
<evidence type="ECO:0000313" key="7">
    <source>
        <dbReference type="Proteomes" id="UP000739538"/>
    </source>
</evidence>
<feature type="domain" description="Gingipain" evidence="3">
    <location>
        <begin position="279"/>
        <end position="628"/>
    </location>
</feature>
<proteinExistence type="predicted"/>
<dbReference type="Gene3D" id="3.40.50.1460">
    <property type="match status" value="1"/>
</dbReference>
<feature type="signal peptide" evidence="2">
    <location>
        <begin position="1"/>
        <end position="34"/>
    </location>
</feature>
<dbReference type="SUPFAM" id="SSF52129">
    <property type="entry name" value="Caspase-like"/>
    <property type="match status" value="1"/>
</dbReference>
<dbReference type="InterPro" id="IPR026444">
    <property type="entry name" value="Secre_tail"/>
</dbReference>
<name>A0A956N941_UNCEI</name>
<dbReference type="InterPro" id="IPR029031">
    <property type="entry name" value="Gingipain_N_sf"/>
</dbReference>
<reference evidence="6" key="1">
    <citation type="submission" date="2020-04" db="EMBL/GenBank/DDBJ databases">
        <authorList>
            <person name="Zhang T."/>
        </authorList>
    </citation>
    <scope>NUCLEOTIDE SEQUENCE</scope>
    <source>
        <strain evidence="6">HKST-UBA02</strain>
    </source>
</reference>
<evidence type="ECO:0000313" key="6">
    <source>
        <dbReference type="EMBL" id="MCA9754422.1"/>
    </source>
</evidence>
<dbReference type="Pfam" id="PF01364">
    <property type="entry name" value="Peptidase_C25"/>
    <property type="match status" value="1"/>
</dbReference>
<dbReference type="InterPro" id="IPR025965">
    <property type="entry name" value="FlgD/Vpr_Ig-like"/>
</dbReference>
<dbReference type="InterPro" id="IPR008969">
    <property type="entry name" value="CarboxyPept-like_regulatory"/>
</dbReference>
<sequence>MKPSISFHRFLHLGMASRICVSAALMLTFVSWTAPDGAAAAGGFAGSASNTGVNVVDVDVSTAATHLTLTSSAPLELRYQMELGQLQAMEVSTPEGVFTRLVIPGFHASHDDGRPELPMMNRLIEVPFGATPVVHVLSRQTREFDLADFGLTAPLFPAQPSMPKNVDPADWPFQVDRTAYTAPSVARDLARVEDLGQMRAVHIGRLEISPVEYLPTEGKIVVTESLELSISFQNADLTAGDELRARTASPFFDPLYERIEGYRSTHDDHPNPVNPVVTMVVVTYPDFAEQLQPFVDWKTERGFHVILASLGDPDVGTTKESVQAYLHGLYENGTPEMPAPSFVLFVGDIGEMPTWTLSGDATDRPYCDMEGDLCPDVLYGRFSATNPTELQNILDKTLMYEQFTMPDPSYLGEVVMIAGMDSSFGPTHGNGQINYGTNTYFNAAHGIYSYTYLYPNSGSHSADIVQNVSDGVAFINYTAHGSQTSWADPSFSQTQVRSLQNDGEYCLAIGNCCLTSSYEVSECFAETWLRVPNKGAIGYIGGSNSTYWDEDYWWGVGYRATVVSDPTYEDTGTGAYDGLFHDHGEEMAKWYVVNDALIFAGNLAVMEAGSNLITYYWNIYNLMGDPSLCTYLGVPAENPVVHPETVFTTWDTFQIEAAPGSYVGFSQNGELKGAGTVDMTGVLDLSLMAPVTPGPARLVVMAQNREPYITDLNVIIPAEIVMDPLMIECGTETEVTVGVFEYDGVTPKPGVEVWADGFLYESAHATTDETGYCTFTVLYDYGPSIDIVGKEPAATYELFRDPLEVDAGLLMGAAVTLSTDIGLTNQAPLHLPATLHASTTQPVYTLHALVNGVWMASTGDDALEITVDEPGSMEGVLAVVGYDLVRRTFPVVEVFGTLGGYVDADGTPAAGALVRGYDGEDMVFQSVVGSDGYYTMPGDIVCGPYQMTVDLFGYLGYDEPIFVDFGTNTIDVPLIPAPAGLVSGSVTELGSGIPLSATVDVYRTDTGELYVTTETNPSDGSYSFTSIPYFDYLASVRSDRHIAVTVPISVDEPTNLFDFALERTLANLLIIDDTPGLSMYEDKIDPETGLVLEPGYVPDGRKSGAELQNDLADIGYYVTMETMNATDPGSWAGYDLLVVASGNNTETLLSSTFRTALRSFVLGGGRLLIEGGEVGYDYRSDTNFARDVLHITGWNHDSSGNITVAAPSHPIMSEPNVITGPINCGYSGYGDQDAVVTASDAVRVGSWTSYPSDASLIAFEPVGSDGDGRIVYYAFNYAVVDANARYMLLENSIRWLLPQDPAETPELESQVSLMLQPARPNPMEAWTEIHFVIPTAAPVDLAVFDVAGRRVRTLVNEPLEAGSHQALWNGRDDRGLEVSSGIYFYRLSTSEGARIQKVTRLR</sequence>
<dbReference type="GO" id="GO:0006508">
    <property type="term" value="P:proteolysis"/>
    <property type="evidence" value="ECO:0007669"/>
    <property type="project" value="InterPro"/>
</dbReference>
<dbReference type="InterPro" id="IPR029062">
    <property type="entry name" value="Class_I_gatase-like"/>
</dbReference>
<feature type="domain" description="Gingipain propeptide" evidence="4">
    <location>
        <begin position="78"/>
        <end position="239"/>
    </location>
</feature>
<dbReference type="Gene3D" id="3.40.50.10390">
    <property type="entry name" value="Gingipain r, domain 1"/>
    <property type="match status" value="1"/>
</dbReference>
<protein>
    <submittedName>
        <fullName evidence="6">T9SS type A sorting domain-containing protein</fullName>
    </submittedName>
</protein>
<feature type="domain" description="FlgD/Vpr Ig-like" evidence="5">
    <location>
        <begin position="1336"/>
        <end position="1390"/>
    </location>
</feature>
<evidence type="ECO:0000259" key="5">
    <source>
        <dbReference type="Pfam" id="PF13860"/>
    </source>
</evidence>
<evidence type="ECO:0000256" key="2">
    <source>
        <dbReference type="SAM" id="SignalP"/>
    </source>
</evidence>
<dbReference type="InterPro" id="IPR001769">
    <property type="entry name" value="Gingipain"/>
</dbReference>
<organism evidence="6 7">
    <name type="scientific">Eiseniibacteriota bacterium</name>
    <dbReference type="NCBI Taxonomy" id="2212470"/>
    <lineage>
        <taxon>Bacteria</taxon>
        <taxon>Candidatus Eiseniibacteriota</taxon>
    </lineage>
</organism>
<dbReference type="SUPFAM" id="SSF52317">
    <property type="entry name" value="Class I glutamine amidotransferase-like"/>
    <property type="match status" value="1"/>
</dbReference>
<dbReference type="EMBL" id="JAGQHS010000003">
    <property type="protein sequence ID" value="MCA9754422.1"/>
    <property type="molecule type" value="Genomic_DNA"/>
</dbReference>
<comment type="caution">
    <text evidence="6">The sequence shown here is derived from an EMBL/GenBank/DDBJ whole genome shotgun (WGS) entry which is preliminary data.</text>
</comment>
<dbReference type="GO" id="GO:0005576">
    <property type="term" value="C:extracellular region"/>
    <property type="evidence" value="ECO:0007669"/>
    <property type="project" value="UniProtKB-SubCell"/>
</dbReference>
<dbReference type="Proteomes" id="UP000739538">
    <property type="component" value="Unassembled WGS sequence"/>
</dbReference>
<dbReference type="Pfam" id="PF08126">
    <property type="entry name" value="Propeptide_C25"/>
    <property type="match status" value="1"/>
</dbReference>
<evidence type="ECO:0000259" key="3">
    <source>
        <dbReference type="Pfam" id="PF01364"/>
    </source>
</evidence>
<dbReference type="Gene3D" id="2.60.40.10">
    <property type="entry name" value="Immunoglobulins"/>
    <property type="match status" value="1"/>
</dbReference>
<dbReference type="InterPro" id="IPR013783">
    <property type="entry name" value="Ig-like_fold"/>
</dbReference>
<dbReference type="GO" id="GO:0046872">
    <property type="term" value="F:metal ion binding"/>
    <property type="evidence" value="ECO:0007669"/>
    <property type="project" value="UniProtKB-KW"/>
</dbReference>
<dbReference type="Gene3D" id="2.60.40.3800">
    <property type="match status" value="1"/>
</dbReference>
<dbReference type="GO" id="GO:0004197">
    <property type="term" value="F:cysteine-type endopeptidase activity"/>
    <property type="evidence" value="ECO:0007669"/>
    <property type="project" value="InterPro"/>
</dbReference>